<dbReference type="AlphaFoldDB" id="A0A3D9HJS5"/>
<dbReference type="Proteomes" id="UP000256845">
    <property type="component" value="Unassembled WGS sequence"/>
</dbReference>
<sequence length="115" mass="13615">MDRRRISYDRRSGRRRRGGRIGEGREPFVDKLDVQDGFEFGFDNRAWQDQIEQSEPYLVTWNPVDLQHLSFSTKENRAFRPSEDRSLKMARVMLYVLLILSTLFYAALFYMLASG</sequence>
<feature type="transmembrane region" description="Helical" evidence="2">
    <location>
        <begin position="92"/>
        <end position="113"/>
    </location>
</feature>
<keyword evidence="4" id="KW-1185">Reference proteome</keyword>
<accession>A0A3D9HJS5</accession>
<dbReference type="EMBL" id="QRDW01000005">
    <property type="protein sequence ID" value="RED49675.1"/>
    <property type="molecule type" value="Genomic_DNA"/>
</dbReference>
<evidence type="ECO:0000313" key="3">
    <source>
        <dbReference type="EMBL" id="RED49675.1"/>
    </source>
</evidence>
<evidence type="ECO:0000256" key="1">
    <source>
        <dbReference type="SAM" id="MobiDB-lite"/>
    </source>
</evidence>
<feature type="compositionally biased region" description="Basic and acidic residues" evidence="1">
    <location>
        <begin position="1"/>
        <end position="11"/>
    </location>
</feature>
<keyword evidence="2" id="KW-0472">Membrane</keyword>
<gene>
    <name evidence="3" type="ORF">DFP90_10546</name>
</gene>
<reference evidence="3 4" key="1">
    <citation type="submission" date="2018-07" db="EMBL/GenBank/DDBJ databases">
        <title>Genomic Encyclopedia of Type Strains, Phase III (KMG-III): the genomes of soil and plant-associated and newly described type strains.</title>
        <authorList>
            <person name="Whitman W."/>
        </authorList>
    </citation>
    <scope>NUCLEOTIDE SEQUENCE [LARGE SCALE GENOMIC DNA]</scope>
    <source>
        <strain evidence="3 4">CECT 8488</strain>
    </source>
</reference>
<comment type="caution">
    <text evidence="3">The sequence shown here is derived from an EMBL/GenBank/DDBJ whole genome shotgun (WGS) entry which is preliminary data.</text>
</comment>
<evidence type="ECO:0000256" key="2">
    <source>
        <dbReference type="SAM" id="Phobius"/>
    </source>
</evidence>
<name>A0A3D9HJS5_9PROT</name>
<proteinExistence type="predicted"/>
<protein>
    <submittedName>
        <fullName evidence="3">Uncharacterized protein</fullName>
    </submittedName>
</protein>
<feature type="region of interest" description="Disordered" evidence="1">
    <location>
        <begin position="1"/>
        <end position="22"/>
    </location>
</feature>
<keyword evidence="2" id="KW-1133">Transmembrane helix</keyword>
<evidence type="ECO:0000313" key="4">
    <source>
        <dbReference type="Proteomes" id="UP000256845"/>
    </source>
</evidence>
<organism evidence="3 4">
    <name type="scientific">Aestuariispira insulae</name>
    <dbReference type="NCBI Taxonomy" id="1461337"/>
    <lineage>
        <taxon>Bacteria</taxon>
        <taxon>Pseudomonadati</taxon>
        <taxon>Pseudomonadota</taxon>
        <taxon>Alphaproteobacteria</taxon>
        <taxon>Rhodospirillales</taxon>
        <taxon>Kiloniellaceae</taxon>
        <taxon>Aestuariispira</taxon>
    </lineage>
</organism>
<keyword evidence="2" id="KW-0812">Transmembrane</keyword>